<proteinExistence type="predicted"/>
<evidence type="ECO:0000256" key="3">
    <source>
        <dbReference type="ARBA" id="ARBA00023004"/>
    </source>
</evidence>
<dbReference type="SFLD" id="SFLDG01067">
    <property type="entry name" value="SPASM/twitch_domain_containing"/>
    <property type="match status" value="1"/>
</dbReference>
<accession>A0A410T7E5</accession>
<dbReference type="Gene3D" id="3.20.20.70">
    <property type="entry name" value="Aldolase class I"/>
    <property type="match status" value="1"/>
</dbReference>
<keyword evidence="3" id="KW-0408">Iron</keyword>
<reference evidence="6 7" key="1">
    <citation type="submission" date="2019-01" db="EMBL/GenBank/DDBJ databases">
        <title>Complete genome sequence of Campylobacter bacteriophage CP20.</title>
        <authorList>
            <person name="Connerton I.F."/>
        </authorList>
    </citation>
    <scope>NUCLEOTIDE SEQUENCE [LARGE SCALE GENOMIC DNA]</scope>
</reference>
<evidence type="ECO:0000313" key="7">
    <source>
        <dbReference type="Proteomes" id="UP000290538"/>
    </source>
</evidence>
<dbReference type="PANTHER" id="PTHR43273">
    <property type="entry name" value="ANAEROBIC SULFATASE-MATURATING ENZYME HOMOLOG ASLB-RELATED"/>
    <property type="match status" value="1"/>
</dbReference>
<evidence type="ECO:0000256" key="2">
    <source>
        <dbReference type="ARBA" id="ARBA00022723"/>
    </source>
</evidence>
<dbReference type="GO" id="GO:0016491">
    <property type="term" value="F:oxidoreductase activity"/>
    <property type="evidence" value="ECO:0007669"/>
    <property type="project" value="InterPro"/>
</dbReference>
<dbReference type="PANTHER" id="PTHR43273:SF8">
    <property type="entry name" value="RADICAL SAM DOMAIN PROTEIN"/>
    <property type="match status" value="1"/>
</dbReference>
<dbReference type="GO" id="GO:0046872">
    <property type="term" value="F:metal ion binding"/>
    <property type="evidence" value="ECO:0007669"/>
    <property type="project" value="UniProtKB-KW"/>
</dbReference>
<dbReference type="InterPro" id="IPR023867">
    <property type="entry name" value="Sulphatase_maturase_rSAM"/>
</dbReference>
<dbReference type="Proteomes" id="UP000290538">
    <property type="component" value="Segment"/>
</dbReference>
<dbReference type="CDD" id="cd01335">
    <property type="entry name" value="Radical_SAM"/>
    <property type="match status" value="1"/>
</dbReference>
<organism evidence="6 7">
    <name type="scientific">Campylobacter phage CP20</name>
    <dbReference type="NCBI Taxonomy" id="2506428"/>
    <lineage>
        <taxon>Viruses</taxon>
        <taxon>Duplodnaviria</taxon>
        <taxon>Heunggongvirae</taxon>
        <taxon>Uroviricota</taxon>
        <taxon>Caudoviricetes</taxon>
        <taxon>Connertonviridae</taxon>
        <taxon>Firehammervirus</taxon>
        <taxon>Firehammervirus CPt10</taxon>
    </lineage>
</organism>
<keyword evidence="1" id="KW-0949">S-adenosyl-L-methionine</keyword>
<dbReference type="InterPro" id="IPR013785">
    <property type="entry name" value="Aldolase_TIM"/>
</dbReference>
<protein>
    <submittedName>
        <fullName evidence="6">Transcriptional regulatory protein</fullName>
    </submittedName>
</protein>
<evidence type="ECO:0000256" key="4">
    <source>
        <dbReference type="ARBA" id="ARBA00023014"/>
    </source>
</evidence>
<evidence type="ECO:0000313" key="6">
    <source>
        <dbReference type="EMBL" id="QAU04928.1"/>
    </source>
</evidence>
<dbReference type="SUPFAM" id="SSF102114">
    <property type="entry name" value="Radical SAM enzymes"/>
    <property type="match status" value="1"/>
</dbReference>
<dbReference type="EMBL" id="MK408758">
    <property type="protein sequence ID" value="QAU04928.1"/>
    <property type="molecule type" value="Genomic_DNA"/>
</dbReference>
<dbReference type="Pfam" id="PF04055">
    <property type="entry name" value="Radical_SAM"/>
    <property type="match status" value="1"/>
</dbReference>
<evidence type="ECO:0000259" key="5">
    <source>
        <dbReference type="Pfam" id="PF04055"/>
    </source>
</evidence>
<dbReference type="InterPro" id="IPR058240">
    <property type="entry name" value="rSAM_sf"/>
</dbReference>
<keyword evidence="4" id="KW-0411">Iron-sulfur</keyword>
<keyword evidence="2" id="KW-0479">Metal-binding</keyword>
<feature type="domain" description="Radical SAM core" evidence="5">
    <location>
        <begin position="18"/>
        <end position="177"/>
    </location>
</feature>
<dbReference type="InterPro" id="IPR007197">
    <property type="entry name" value="rSAM"/>
</dbReference>
<sequence>MEYLPKTQGPKKLYNFDINMTQACTLRCTYCIQDFNKQKFEKLSPELTKKMIEKFDFLLNSVEFNKHYAGIRISFWGGEPTTNLEGVKEFVEYYRHNPRVCFFMYSNGYKYNHVFDYLETFKYMSNVGSEPKFLTQISYDGMASHDSDRLNLQGKGSAQQVKETVFELAKRNIPFIVHPTIAAKNFDKIAINYFEFKRMSDVLGIELNYNPTIDYMSKYDFTREQLEALTNTLKEEFLKIRDAEVEFFKRKGYFNFGWMNPNRSICTAGDGYSGIELDGKMYACHGVFSEEYKPNNVLNDINFENVKFTETLIKSSQDHRKILNENMPKVCQECFTHYCLKCNSTKFGISNKETYAERWTDYSCQPGLCYMFKFIGKYRIALMKYIQAS</sequence>
<dbReference type="SFLD" id="SFLDS00029">
    <property type="entry name" value="Radical_SAM"/>
    <property type="match status" value="1"/>
</dbReference>
<dbReference type="GO" id="GO:0051536">
    <property type="term" value="F:iron-sulfur cluster binding"/>
    <property type="evidence" value="ECO:0007669"/>
    <property type="project" value="UniProtKB-KW"/>
</dbReference>
<name>A0A410T7E5_9CAUD</name>
<evidence type="ECO:0000256" key="1">
    <source>
        <dbReference type="ARBA" id="ARBA00022691"/>
    </source>
</evidence>